<dbReference type="EMBL" id="JARBJD010000152">
    <property type="protein sequence ID" value="KAK2949662.1"/>
    <property type="molecule type" value="Genomic_DNA"/>
</dbReference>
<name>A0ABQ9XG95_9EUKA</name>
<evidence type="ECO:0000313" key="1">
    <source>
        <dbReference type="EMBL" id="KAK2949662.1"/>
    </source>
</evidence>
<protein>
    <submittedName>
        <fullName evidence="1">Uncharacterized protein</fullName>
    </submittedName>
</protein>
<keyword evidence="2" id="KW-1185">Reference proteome</keyword>
<gene>
    <name evidence="1" type="ORF">BLNAU_15413</name>
</gene>
<reference evidence="1 2" key="1">
    <citation type="journal article" date="2022" name="bioRxiv">
        <title>Genomics of Preaxostyla Flagellates Illuminates Evolutionary Transitions and the Path Towards Mitochondrial Loss.</title>
        <authorList>
            <person name="Novak L.V.F."/>
            <person name="Treitli S.C."/>
            <person name="Pyrih J."/>
            <person name="Halakuc P."/>
            <person name="Pipaliya S.V."/>
            <person name="Vacek V."/>
            <person name="Brzon O."/>
            <person name="Soukal P."/>
            <person name="Eme L."/>
            <person name="Dacks J.B."/>
            <person name="Karnkowska A."/>
            <person name="Elias M."/>
            <person name="Hampl V."/>
        </authorList>
    </citation>
    <scope>NUCLEOTIDE SEQUENCE [LARGE SCALE GENOMIC DNA]</scope>
    <source>
        <strain evidence="1">NAU3</strain>
        <tissue evidence="1">Gut</tissue>
    </source>
</reference>
<dbReference type="Proteomes" id="UP001281761">
    <property type="component" value="Unassembled WGS sequence"/>
</dbReference>
<accession>A0ABQ9XG95</accession>
<proteinExistence type="predicted"/>
<sequence>MLKHFKVLRTPFLNILRVINGVLKILDDIKIGAQVTHFLFWDETQDTPAVGSIRRYSVSASLNKVVMTTKLCKLSVPKLPERIFSSR</sequence>
<comment type="caution">
    <text evidence="1">The sequence shown here is derived from an EMBL/GenBank/DDBJ whole genome shotgun (WGS) entry which is preliminary data.</text>
</comment>
<evidence type="ECO:0000313" key="2">
    <source>
        <dbReference type="Proteomes" id="UP001281761"/>
    </source>
</evidence>
<organism evidence="1 2">
    <name type="scientific">Blattamonas nauphoetae</name>
    <dbReference type="NCBI Taxonomy" id="2049346"/>
    <lineage>
        <taxon>Eukaryota</taxon>
        <taxon>Metamonada</taxon>
        <taxon>Preaxostyla</taxon>
        <taxon>Oxymonadida</taxon>
        <taxon>Blattamonas</taxon>
    </lineage>
</organism>